<dbReference type="Proteomes" id="UP000266389">
    <property type="component" value="Unassembled WGS sequence"/>
</dbReference>
<evidence type="ECO:0000259" key="4">
    <source>
        <dbReference type="Pfam" id="PF13193"/>
    </source>
</evidence>
<evidence type="ECO:0000256" key="1">
    <source>
        <dbReference type="ARBA" id="ARBA00006432"/>
    </source>
</evidence>
<feature type="domain" description="AMP-dependent synthetase/ligase" evidence="3">
    <location>
        <begin position="40"/>
        <end position="421"/>
    </location>
</feature>
<accession>A0A395M1A8</accession>
<dbReference type="SUPFAM" id="SSF56801">
    <property type="entry name" value="Acetyl-CoA synthetase-like"/>
    <property type="match status" value="1"/>
</dbReference>
<dbReference type="PROSITE" id="PS00455">
    <property type="entry name" value="AMP_BINDING"/>
    <property type="match status" value="1"/>
</dbReference>
<evidence type="ECO:0000313" key="5">
    <source>
        <dbReference type="EMBL" id="RFM24573.1"/>
    </source>
</evidence>
<sequence length="572" mass="64479">MNKDLIFNTHMSHAVIIDGQTYLPTNYLVKYTNILELLLEKASRHKNETFITFYASGGVVMRYTYEEFRRRVLQTANYLRAQGLIEESRVATVSHNHIDAVVQYFAAWCAGMTVVPINVGETPERIKYILENAGVQLAFVRDEYLPMIESLGLNLTILPSGDFEQTIAAFPDEFGQAHIIDSRVKPKATADENRATYADLETEAMIVYTSGTTGLPKGVVLTQYNLLVDADAIAAWHGLKEGDVMMCVLPIHHVNGTVVTLLTPLYYGGSVVLNQKFQTEVFFERVANEKVKIVSVVPTLLQFLLHADIDISKYDLSHFSHFICGAGPLTVELAMAFEKRYGLKIIHGYGLSETTCYSCFLPLDLSEEEHRKWLSEYGFPSIGVPIPPNEMAIFNERGEKVREGWRGEIVIRGHNVMKGYYQNEEANMKAFEKGWFHSGDEGFFKTDEKGRKFFFITGRIKELIIRGGVNISPLEIDEVLCSIPGVKAAIAVGFENDWYGEEVGALVQLKEGVTLTSEEIIKKCAEKLPFNKCPKVVLFSDEIPVTSTGKYQRNKVKDLFKPWKAVQFKQQS</sequence>
<dbReference type="Pfam" id="PF13193">
    <property type="entry name" value="AMP-binding_C"/>
    <property type="match status" value="1"/>
</dbReference>
<evidence type="ECO:0000313" key="6">
    <source>
        <dbReference type="Proteomes" id="UP000266389"/>
    </source>
</evidence>
<dbReference type="InterPro" id="IPR045851">
    <property type="entry name" value="AMP-bd_C_sf"/>
</dbReference>
<dbReference type="InterPro" id="IPR025110">
    <property type="entry name" value="AMP-bd_C"/>
</dbReference>
<name>A0A395M1A8_9BACT</name>
<dbReference type="InterPro" id="IPR020845">
    <property type="entry name" value="AMP-binding_CS"/>
</dbReference>
<keyword evidence="2 5" id="KW-0436">Ligase</keyword>
<dbReference type="AlphaFoldDB" id="A0A395M1A8"/>
<evidence type="ECO:0000259" key="3">
    <source>
        <dbReference type="Pfam" id="PF00501"/>
    </source>
</evidence>
<gene>
    <name evidence="5" type="ORF">D0433_06205</name>
</gene>
<proteinExistence type="inferred from homology"/>
<dbReference type="InterPro" id="IPR042099">
    <property type="entry name" value="ANL_N_sf"/>
</dbReference>
<dbReference type="PANTHER" id="PTHR43201">
    <property type="entry name" value="ACYL-COA SYNTHETASE"/>
    <property type="match status" value="1"/>
</dbReference>
<evidence type="ECO:0000256" key="2">
    <source>
        <dbReference type="ARBA" id="ARBA00022598"/>
    </source>
</evidence>
<comment type="caution">
    <text evidence="5">The sequence shown here is derived from an EMBL/GenBank/DDBJ whole genome shotgun (WGS) entry which is preliminary data.</text>
</comment>
<dbReference type="InterPro" id="IPR000873">
    <property type="entry name" value="AMP-dep_synth/lig_dom"/>
</dbReference>
<organism evidence="5 6">
    <name type="scientific">Candidatus Thermochlorobacter aerophilus</name>
    <dbReference type="NCBI Taxonomy" id="1868324"/>
    <lineage>
        <taxon>Bacteria</taxon>
        <taxon>Pseudomonadati</taxon>
        <taxon>Chlorobiota</taxon>
        <taxon>Chlorobiia</taxon>
        <taxon>Chlorobiales</taxon>
        <taxon>Candidatus Thermochlorobacteriaceae</taxon>
        <taxon>Candidatus Thermochlorobacter</taxon>
    </lineage>
</organism>
<protein>
    <submittedName>
        <fullName evidence="5">Long-chain fatty acid--CoA ligase</fullName>
    </submittedName>
</protein>
<reference evidence="5 6" key="1">
    <citation type="journal article" date="2011" name="ISME J.">
        <title>Community ecology of hot spring cyanobacterial mats: predominant populations and their functional potential.</title>
        <authorList>
            <person name="Klatt C.G."/>
            <person name="Wood J.M."/>
            <person name="Rusch D.B."/>
            <person name="Bateson M.M."/>
            <person name="Hamamura N."/>
            <person name="Heidelberg J.F."/>
            <person name="Grossman A.R."/>
            <person name="Bhaya D."/>
            <person name="Cohan F.M."/>
            <person name="Kuhl M."/>
            <person name="Bryant D.A."/>
            <person name="Ward D.M."/>
        </authorList>
    </citation>
    <scope>NUCLEOTIDE SEQUENCE [LARGE SCALE GENOMIC DNA]</scope>
    <source>
        <strain evidence="5">OS</strain>
    </source>
</reference>
<dbReference type="GO" id="GO:0006631">
    <property type="term" value="P:fatty acid metabolic process"/>
    <property type="evidence" value="ECO:0007669"/>
    <property type="project" value="TreeGrafter"/>
</dbReference>
<dbReference type="Pfam" id="PF00501">
    <property type="entry name" value="AMP-binding"/>
    <property type="match status" value="1"/>
</dbReference>
<dbReference type="Gene3D" id="3.30.300.30">
    <property type="match status" value="1"/>
</dbReference>
<dbReference type="EMBL" id="PHFL01000039">
    <property type="protein sequence ID" value="RFM24573.1"/>
    <property type="molecule type" value="Genomic_DNA"/>
</dbReference>
<comment type="similarity">
    <text evidence="1">Belongs to the ATP-dependent AMP-binding enzyme family.</text>
</comment>
<dbReference type="GO" id="GO:0031956">
    <property type="term" value="F:medium-chain fatty acid-CoA ligase activity"/>
    <property type="evidence" value="ECO:0007669"/>
    <property type="project" value="TreeGrafter"/>
</dbReference>
<dbReference type="PANTHER" id="PTHR43201:SF5">
    <property type="entry name" value="MEDIUM-CHAIN ACYL-COA LIGASE ACSF2, MITOCHONDRIAL"/>
    <property type="match status" value="1"/>
</dbReference>
<dbReference type="Gene3D" id="3.40.50.12780">
    <property type="entry name" value="N-terminal domain of ligase-like"/>
    <property type="match status" value="1"/>
</dbReference>
<feature type="domain" description="AMP-binding enzyme C-terminal" evidence="4">
    <location>
        <begin position="475"/>
        <end position="550"/>
    </location>
</feature>